<evidence type="ECO:0000259" key="8">
    <source>
        <dbReference type="PROSITE" id="PS50850"/>
    </source>
</evidence>
<keyword evidence="6 7" id="KW-0472">Membrane</keyword>
<organism evidence="9 10">
    <name type="scientific">Salinibacillus aidingensis</name>
    <dbReference type="NCBI Taxonomy" id="237684"/>
    <lineage>
        <taxon>Bacteria</taxon>
        <taxon>Bacillati</taxon>
        <taxon>Bacillota</taxon>
        <taxon>Bacilli</taxon>
        <taxon>Bacillales</taxon>
        <taxon>Bacillaceae</taxon>
        <taxon>Salinibacillus</taxon>
    </lineage>
</organism>
<evidence type="ECO:0000313" key="10">
    <source>
        <dbReference type="Proteomes" id="UP001500880"/>
    </source>
</evidence>
<feature type="transmembrane region" description="Helical" evidence="7">
    <location>
        <begin position="70"/>
        <end position="89"/>
    </location>
</feature>
<keyword evidence="2" id="KW-0813">Transport</keyword>
<dbReference type="SUPFAM" id="SSF103473">
    <property type="entry name" value="MFS general substrate transporter"/>
    <property type="match status" value="1"/>
</dbReference>
<protein>
    <submittedName>
        <fullName evidence="9">MFS transporter</fullName>
    </submittedName>
</protein>
<feature type="transmembrane region" description="Helical" evidence="7">
    <location>
        <begin position="156"/>
        <end position="178"/>
    </location>
</feature>
<feature type="transmembrane region" description="Helical" evidence="7">
    <location>
        <begin position="291"/>
        <end position="310"/>
    </location>
</feature>
<feature type="transmembrane region" description="Helical" evidence="7">
    <location>
        <begin position="331"/>
        <end position="351"/>
    </location>
</feature>
<dbReference type="RefSeq" id="WP_343842854.1">
    <property type="nucleotide sequence ID" value="NZ_BAAADO010000007.1"/>
</dbReference>
<keyword evidence="3" id="KW-1003">Cell membrane</keyword>
<dbReference type="InterPro" id="IPR011701">
    <property type="entry name" value="MFS"/>
</dbReference>
<feature type="transmembrane region" description="Helical" evidence="7">
    <location>
        <begin position="357"/>
        <end position="375"/>
    </location>
</feature>
<keyword evidence="5 7" id="KW-1133">Transmembrane helix</keyword>
<sequence length="390" mass="42152">MDKRVYLLMVIAFVIGLVELIIGGILDLIARDLNISLGQAGFLITIFSLIFAIMSPILLVMTAKIERKTLMMISLFIFLIGNVVTVFSTTYSIVFLGRVISATSGALLIILCLVMAPGLVERKYRARAIGMVSMGVSGAIVLGVPFGILIGEGLGWRAPFVIIAILTIISMAGVYFLMERRTPTPPVPLRDQLRTLKSSKIVFAHATTFLYMTGHTALYAYLKPFLQSSTSLDGTWISVIYFAFGFAAVSGGGIGGTLGDLFGTKQTIVYSLIIFGVIVYSIPYMTFNIPLLFIGVLIWGILSWAISPAMQTYLIDTSPETSDTQQSLSNSALHFGVAFGSLLGGIIIEQTTVEQNAFIGAILIGASLVTAILSIKSTYSVQNHNEWQGE</sequence>
<keyword evidence="4 7" id="KW-0812">Transmembrane</keyword>
<evidence type="ECO:0000256" key="6">
    <source>
        <dbReference type="ARBA" id="ARBA00023136"/>
    </source>
</evidence>
<dbReference type="PANTHER" id="PTHR43124">
    <property type="entry name" value="PURINE EFFLUX PUMP PBUE"/>
    <property type="match status" value="1"/>
</dbReference>
<feature type="transmembrane region" description="Helical" evidence="7">
    <location>
        <begin position="7"/>
        <end position="30"/>
    </location>
</feature>
<evidence type="ECO:0000256" key="5">
    <source>
        <dbReference type="ARBA" id="ARBA00022989"/>
    </source>
</evidence>
<accession>A0ABN1BMV7</accession>
<dbReference type="InterPro" id="IPR020846">
    <property type="entry name" value="MFS_dom"/>
</dbReference>
<evidence type="ECO:0000256" key="2">
    <source>
        <dbReference type="ARBA" id="ARBA00022448"/>
    </source>
</evidence>
<evidence type="ECO:0000256" key="7">
    <source>
        <dbReference type="SAM" id="Phobius"/>
    </source>
</evidence>
<evidence type="ECO:0000256" key="4">
    <source>
        <dbReference type="ARBA" id="ARBA00022692"/>
    </source>
</evidence>
<feature type="domain" description="Major facilitator superfamily (MFS) profile" evidence="8">
    <location>
        <begin position="4"/>
        <end position="378"/>
    </location>
</feature>
<evidence type="ECO:0000313" key="9">
    <source>
        <dbReference type="EMBL" id="GAA0500787.1"/>
    </source>
</evidence>
<reference evidence="9 10" key="1">
    <citation type="journal article" date="2019" name="Int. J. Syst. Evol. Microbiol.">
        <title>The Global Catalogue of Microorganisms (GCM) 10K type strain sequencing project: providing services to taxonomists for standard genome sequencing and annotation.</title>
        <authorList>
            <consortium name="The Broad Institute Genomics Platform"/>
            <consortium name="The Broad Institute Genome Sequencing Center for Infectious Disease"/>
            <person name="Wu L."/>
            <person name="Ma J."/>
        </authorList>
    </citation>
    <scope>NUCLEOTIDE SEQUENCE [LARGE SCALE GENOMIC DNA]</scope>
    <source>
        <strain evidence="9 10">JCM 12389</strain>
    </source>
</reference>
<dbReference type="InterPro" id="IPR001958">
    <property type="entry name" value="Tet-R_TetA/multi-R_MdtG-like"/>
</dbReference>
<dbReference type="InterPro" id="IPR036259">
    <property type="entry name" value="MFS_trans_sf"/>
</dbReference>
<dbReference type="Pfam" id="PF07690">
    <property type="entry name" value="MFS_1"/>
    <property type="match status" value="2"/>
</dbReference>
<feature type="transmembrane region" description="Helical" evidence="7">
    <location>
        <begin position="199"/>
        <end position="222"/>
    </location>
</feature>
<dbReference type="PRINTS" id="PR01035">
    <property type="entry name" value="TCRTETA"/>
</dbReference>
<keyword evidence="10" id="KW-1185">Reference proteome</keyword>
<proteinExistence type="predicted"/>
<evidence type="ECO:0000256" key="3">
    <source>
        <dbReference type="ARBA" id="ARBA00022475"/>
    </source>
</evidence>
<dbReference type="Gene3D" id="1.20.1250.20">
    <property type="entry name" value="MFS general substrate transporter like domains"/>
    <property type="match status" value="2"/>
</dbReference>
<dbReference type="InterPro" id="IPR050189">
    <property type="entry name" value="MFS_Efflux_Transporters"/>
</dbReference>
<dbReference type="EMBL" id="BAAADO010000007">
    <property type="protein sequence ID" value="GAA0500787.1"/>
    <property type="molecule type" value="Genomic_DNA"/>
</dbReference>
<evidence type="ECO:0000256" key="1">
    <source>
        <dbReference type="ARBA" id="ARBA00004651"/>
    </source>
</evidence>
<gene>
    <name evidence="9" type="ORF">GCM10008986_30170</name>
</gene>
<comment type="caution">
    <text evidence="9">The sequence shown here is derived from an EMBL/GenBank/DDBJ whole genome shotgun (WGS) entry which is preliminary data.</text>
</comment>
<dbReference type="PROSITE" id="PS50850">
    <property type="entry name" value="MFS"/>
    <property type="match status" value="1"/>
</dbReference>
<dbReference type="Proteomes" id="UP001500880">
    <property type="component" value="Unassembled WGS sequence"/>
</dbReference>
<feature type="transmembrane region" description="Helical" evidence="7">
    <location>
        <begin position="95"/>
        <end position="116"/>
    </location>
</feature>
<feature type="transmembrane region" description="Helical" evidence="7">
    <location>
        <begin position="128"/>
        <end position="150"/>
    </location>
</feature>
<dbReference type="PANTHER" id="PTHR43124:SF10">
    <property type="entry name" value="PURINE EFFLUX PUMP PBUE"/>
    <property type="match status" value="1"/>
</dbReference>
<feature type="transmembrane region" description="Helical" evidence="7">
    <location>
        <begin position="267"/>
        <end position="285"/>
    </location>
</feature>
<feature type="transmembrane region" description="Helical" evidence="7">
    <location>
        <begin position="234"/>
        <end position="255"/>
    </location>
</feature>
<feature type="transmembrane region" description="Helical" evidence="7">
    <location>
        <begin position="42"/>
        <end position="63"/>
    </location>
</feature>
<dbReference type="CDD" id="cd17324">
    <property type="entry name" value="MFS_NepI_like"/>
    <property type="match status" value="1"/>
</dbReference>
<comment type="subcellular location">
    <subcellularLocation>
        <location evidence="1">Cell membrane</location>
        <topology evidence="1">Multi-pass membrane protein</topology>
    </subcellularLocation>
</comment>
<name>A0ABN1BMV7_9BACI</name>